<accession>A0A2K9LLQ0</accession>
<evidence type="ECO:0000259" key="1">
    <source>
        <dbReference type="Pfam" id="PF01575"/>
    </source>
</evidence>
<dbReference type="SUPFAM" id="SSF54637">
    <property type="entry name" value="Thioesterase/thiol ester dehydrase-isomerase"/>
    <property type="match status" value="1"/>
</dbReference>
<organism evidence="2 3">
    <name type="scientific">Ketobacter alkanivorans</name>
    <dbReference type="NCBI Taxonomy" id="1917421"/>
    <lineage>
        <taxon>Bacteria</taxon>
        <taxon>Pseudomonadati</taxon>
        <taxon>Pseudomonadota</taxon>
        <taxon>Gammaproteobacteria</taxon>
        <taxon>Pseudomonadales</taxon>
        <taxon>Ketobacteraceae</taxon>
        <taxon>Ketobacter</taxon>
    </lineage>
</organism>
<evidence type="ECO:0000313" key="3">
    <source>
        <dbReference type="Proteomes" id="UP000235116"/>
    </source>
</evidence>
<feature type="domain" description="MaoC-like" evidence="1">
    <location>
        <begin position="22"/>
        <end position="111"/>
    </location>
</feature>
<dbReference type="EMBL" id="CP022684">
    <property type="protein sequence ID" value="AUM12405.1"/>
    <property type="molecule type" value="Genomic_DNA"/>
</dbReference>
<dbReference type="RefSeq" id="WP_101893767.1">
    <property type="nucleotide sequence ID" value="NZ_CP022684.1"/>
</dbReference>
<name>A0A2K9LLQ0_9GAMM</name>
<evidence type="ECO:0000313" key="2">
    <source>
        <dbReference type="EMBL" id="AUM12405.1"/>
    </source>
</evidence>
<dbReference type="OrthoDB" id="9774179at2"/>
<dbReference type="AlphaFoldDB" id="A0A2K9LLQ0"/>
<reference evidence="3" key="1">
    <citation type="submission" date="2017-08" db="EMBL/GenBank/DDBJ databases">
        <title>Direct submision.</title>
        <authorList>
            <person name="Kim S.-J."/>
            <person name="Rhee S.-K."/>
        </authorList>
    </citation>
    <scope>NUCLEOTIDE SEQUENCE [LARGE SCALE GENOMIC DNA]</scope>
    <source>
        <strain evidence="3">GI5</strain>
    </source>
</reference>
<dbReference type="CDD" id="cd03455">
    <property type="entry name" value="SAV4209"/>
    <property type="match status" value="1"/>
</dbReference>
<sequence>MTAFKNLYASELSVGDTLPEFALPITTRLVVSTAIASQDFQDVHHDKAAAQEKGTPDIFMNILSTNGFVGRYLTDWAGPGSRIKKIQFKLGAPNFPGDTMVMSGEVIDISQEGEHTLAHVNFKGKNGMGNHVSGVAVLQLAAEDGQ</sequence>
<dbReference type="InterPro" id="IPR029069">
    <property type="entry name" value="HotDog_dom_sf"/>
</dbReference>
<gene>
    <name evidence="2" type="ORF">Kalk_08240</name>
</gene>
<proteinExistence type="predicted"/>
<protein>
    <submittedName>
        <fullName evidence="2">Acyl dehydratase</fullName>
    </submittedName>
</protein>
<dbReference type="Proteomes" id="UP000235116">
    <property type="component" value="Chromosome"/>
</dbReference>
<dbReference type="Pfam" id="PF01575">
    <property type="entry name" value="MaoC_dehydratas"/>
    <property type="match status" value="1"/>
</dbReference>
<dbReference type="Gene3D" id="3.10.129.10">
    <property type="entry name" value="Hotdog Thioesterase"/>
    <property type="match status" value="1"/>
</dbReference>
<dbReference type="KEGG" id="kak:Kalk_08240"/>
<dbReference type="InterPro" id="IPR002539">
    <property type="entry name" value="MaoC-like_dom"/>
</dbReference>
<keyword evidence="3" id="KW-1185">Reference proteome</keyword>